<gene>
    <name evidence="1" type="ORF">FHR36_006098</name>
</gene>
<keyword evidence="2" id="KW-1185">Reference proteome</keyword>
<sequence>MPTTESPKSAFIIMPFRDELDWLHYEIVSACSAEGVTARRGDDVFSPGAILGQILEDIDSSDVIFAVCTGKNANVFFELGYAWQRHEPILIAEDTHDLPFDISAFRVAMYGQDAPAGSKETLKWRLRQAIKAVLSKERPGRGRVLNEPPQRKSVARLTASLQGYGRSHRLVITNSGTVEVLNVSVAAPPEASSFSLLTEDLPIEVLRPGESVKILASISMGGGKSIFDVEVTGNLADGSPVSFPAKISI</sequence>
<evidence type="ECO:0008006" key="3">
    <source>
        <dbReference type="Google" id="ProtNLM"/>
    </source>
</evidence>
<dbReference type="RefSeq" id="WP_253802387.1">
    <property type="nucleotide sequence ID" value="NZ_BAAAUB010000052.1"/>
</dbReference>
<comment type="caution">
    <text evidence="1">The sequence shown here is derived from an EMBL/GenBank/DDBJ whole genome shotgun (WGS) entry which is preliminary data.</text>
</comment>
<evidence type="ECO:0000313" key="2">
    <source>
        <dbReference type="Proteomes" id="UP001206483"/>
    </source>
</evidence>
<name>A0ABT1J660_9ACTN</name>
<dbReference type="Proteomes" id="UP001206483">
    <property type="component" value="Unassembled WGS sequence"/>
</dbReference>
<protein>
    <recommendedName>
        <fullName evidence="3">TIR domain-containing protein</fullName>
    </recommendedName>
</protein>
<dbReference type="SUPFAM" id="SSF52309">
    <property type="entry name" value="N-(deoxy)ribosyltransferase-like"/>
    <property type="match status" value="1"/>
</dbReference>
<dbReference type="EMBL" id="JAMZDX010000006">
    <property type="protein sequence ID" value="MCP2312917.1"/>
    <property type="molecule type" value="Genomic_DNA"/>
</dbReference>
<proteinExistence type="predicted"/>
<dbReference type="Gene3D" id="3.40.50.450">
    <property type="match status" value="1"/>
</dbReference>
<evidence type="ECO:0000313" key="1">
    <source>
        <dbReference type="EMBL" id="MCP2312917.1"/>
    </source>
</evidence>
<accession>A0ABT1J660</accession>
<reference evidence="1 2" key="1">
    <citation type="submission" date="2022-06" db="EMBL/GenBank/DDBJ databases">
        <title>Sequencing the genomes of 1000 actinobacteria strains.</title>
        <authorList>
            <person name="Klenk H.-P."/>
        </authorList>
    </citation>
    <scope>NUCLEOTIDE SEQUENCE [LARGE SCALE GENOMIC DNA]</scope>
    <source>
        <strain evidence="1 2">DSM 41656</strain>
    </source>
</reference>
<organism evidence="1 2">
    <name type="scientific">Kitasatospora paracochleata</name>
    <dbReference type="NCBI Taxonomy" id="58354"/>
    <lineage>
        <taxon>Bacteria</taxon>
        <taxon>Bacillati</taxon>
        <taxon>Actinomycetota</taxon>
        <taxon>Actinomycetes</taxon>
        <taxon>Kitasatosporales</taxon>
        <taxon>Streptomycetaceae</taxon>
        <taxon>Kitasatospora</taxon>
    </lineage>
</organism>